<dbReference type="SUPFAM" id="SSF51679">
    <property type="entry name" value="Bacterial luciferase-like"/>
    <property type="match status" value="1"/>
</dbReference>
<protein>
    <submittedName>
        <fullName evidence="2">TIGR03619 family F420-dependent LLM class oxidoreductase</fullName>
        <ecNumber evidence="2">1.-.-.-</ecNumber>
    </submittedName>
</protein>
<dbReference type="InterPro" id="IPR050564">
    <property type="entry name" value="F420-G6PD/mer"/>
</dbReference>
<dbReference type="PANTHER" id="PTHR43244">
    <property type="match status" value="1"/>
</dbReference>
<keyword evidence="2" id="KW-0560">Oxidoreductase</keyword>
<dbReference type="NCBIfam" id="TIGR03619">
    <property type="entry name" value="F420_Rv2161c"/>
    <property type="match status" value="1"/>
</dbReference>
<dbReference type="AlphaFoldDB" id="A0A934K8P2"/>
<evidence type="ECO:0000313" key="3">
    <source>
        <dbReference type="Proteomes" id="UP000612893"/>
    </source>
</evidence>
<dbReference type="Gene3D" id="3.20.20.30">
    <property type="entry name" value="Luciferase-like domain"/>
    <property type="match status" value="1"/>
</dbReference>
<organism evidence="2 3">
    <name type="scientific">Candidatus Nephthysia bennettiae</name>
    <dbReference type="NCBI Taxonomy" id="3127016"/>
    <lineage>
        <taxon>Bacteria</taxon>
        <taxon>Bacillati</taxon>
        <taxon>Candidatus Dormiibacterota</taxon>
        <taxon>Candidatus Dormibacteria</taxon>
        <taxon>Candidatus Dormibacterales</taxon>
        <taxon>Candidatus Dormibacteraceae</taxon>
        <taxon>Candidatus Nephthysia</taxon>
    </lineage>
</organism>
<evidence type="ECO:0000259" key="1">
    <source>
        <dbReference type="Pfam" id="PF00296"/>
    </source>
</evidence>
<reference evidence="2" key="1">
    <citation type="submission" date="2020-10" db="EMBL/GenBank/DDBJ databases">
        <title>Ca. Dormibacterota MAGs.</title>
        <authorList>
            <person name="Montgomery K."/>
        </authorList>
    </citation>
    <scope>NUCLEOTIDE SEQUENCE [LARGE SCALE GENOMIC DNA]</scope>
    <source>
        <strain evidence="2">SC8812_S17_10</strain>
    </source>
</reference>
<dbReference type="EMBL" id="JAEKNR010000228">
    <property type="protein sequence ID" value="MBJ7600914.1"/>
    <property type="molecule type" value="Genomic_DNA"/>
</dbReference>
<dbReference type="InterPro" id="IPR036661">
    <property type="entry name" value="Luciferase-like_sf"/>
</dbReference>
<dbReference type="InterPro" id="IPR019921">
    <property type="entry name" value="Lucif-like_OxRdtase_Rv2161c"/>
</dbReference>
<dbReference type="Proteomes" id="UP000612893">
    <property type="component" value="Unassembled WGS sequence"/>
</dbReference>
<proteinExistence type="predicted"/>
<dbReference type="EC" id="1.-.-.-" evidence="2"/>
<dbReference type="GO" id="GO:0016705">
    <property type="term" value="F:oxidoreductase activity, acting on paired donors, with incorporation or reduction of molecular oxygen"/>
    <property type="evidence" value="ECO:0007669"/>
    <property type="project" value="InterPro"/>
</dbReference>
<evidence type="ECO:0000313" key="2">
    <source>
        <dbReference type="EMBL" id="MBJ7600914.1"/>
    </source>
</evidence>
<keyword evidence="3" id="KW-1185">Reference proteome</keyword>
<dbReference type="PANTHER" id="PTHR43244:SF2">
    <property type="entry name" value="CONSERVED HYPOTHETICAL ALANINE AND PROLINE-RICH PROTEIN"/>
    <property type="match status" value="1"/>
</dbReference>
<dbReference type="InterPro" id="IPR011251">
    <property type="entry name" value="Luciferase-like_dom"/>
</dbReference>
<gene>
    <name evidence="2" type="ORF">JF922_22955</name>
</gene>
<accession>A0A934K8P2</accession>
<dbReference type="RefSeq" id="WP_338204899.1">
    <property type="nucleotide sequence ID" value="NZ_JAEKNR010000228.1"/>
</dbReference>
<name>A0A934K8P2_9BACT</name>
<sequence length="335" mass="36294">MGAARPTLGVMLPSFAGGASRMTSSGLREACQEIESLGFESIWAIDHFLPSPAYGQSWLDPLLTLSFVAASTVRVRIGTGVLVLPLRNPVLVAKEVATLQHLSDGRFILGVGAGWNPLEFEALQVPRTERGLRSDENIDVLRLLLSGAAVRYQGSRVRFPEIAIEPMLTAPPEIWVGGGSQPAVQGSTESRRQAPDSVIRRIASADGWISPSTSTPALIAADWARIQSTASAIGRDPASITFAHMNSLHLVDTADRDKALLDQERAFARYLGKQRAWEFAKQAYLVGSLDDVVSGIQERIRLGVRHFILGPITAQQPELNHQLRLLASRVLPALA</sequence>
<feature type="domain" description="Luciferase-like" evidence="1">
    <location>
        <begin position="10"/>
        <end position="184"/>
    </location>
</feature>
<dbReference type="Pfam" id="PF00296">
    <property type="entry name" value="Bac_luciferase"/>
    <property type="match status" value="1"/>
</dbReference>
<comment type="caution">
    <text evidence="2">The sequence shown here is derived from an EMBL/GenBank/DDBJ whole genome shotgun (WGS) entry which is preliminary data.</text>
</comment>